<keyword evidence="3" id="KW-0732">Signal</keyword>
<gene>
    <name evidence="5" type="ORF">VA603_05470</name>
</gene>
<protein>
    <submittedName>
        <fullName evidence="5">MBG domain-containing protein</fullName>
    </submittedName>
</protein>
<keyword evidence="2" id="KW-0964">Secreted</keyword>
<dbReference type="InterPro" id="IPR011050">
    <property type="entry name" value="Pectin_lyase_fold/virulence"/>
</dbReference>
<dbReference type="InterPro" id="IPR024973">
    <property type="entry name" value="ESPR"/>
</dbReference>
<proteinExistence type="predicted"/>
<feature type="domain" description="Filamentous haemagglutinin FhaB/tRNA nuclease CdiA-like TPS" evidence="4">
    <location>
        <begin position="59"/>
        <end position="172"/>
    </location>
</feature>
<dbReference type="PANTHER" id="PTHR12338">
    <property type="entry name" value="AUTOTRANSPORTER"/>
    <property type="match status" value="1"/>
</dbReference>
<dbReference type="Pfam" id="PF13018">
    <property type="entry name" value="ESPR"/>
    <property type="match status" value="1"/>
</dbReference>
<evidence type="ECO:0000313" key="6">
    <source>
        <dbReference type="Proteomes" id="UP001301653"/>
    </source>
</evidence>
<dbReference type="RefSeq" id="WP_323438188.1">
    <property type="nucleotide sequence ID" value="NZ_JAYFUH010000064.1"/>
</dbReference>
<dbReference type="EMBL" id="JAYFUH010000064">
    <property type="protein sequence ID" value="MEA5666984.1"/>
    <property type="molecule type" value="Genomic_DNA"/>
</dbReference>
<sequence length="1874" mass="185082">MNRIYRLVYNTALGLVQVASEHGTALSRRSRSNTDRQRHALVSSVAGAVLFAIVCQASAQNLPQNGNIVAGSASINVNGNVMTIDQTSQAALINWSSFDIGAGNKVQFNQGLGSQATAINLVTGSSGSLISGELSSNGQVFLINPAGITFTSGASVNVGGLLASTLSPGTPGLLDANGVSPTFQLAGGGTGAVVSNNGGTLSAASGGISLIGGAVSNTGIISAANGNINLVAAGAAMVLNGVSSSGSPQLRFLPTSVGTFAGTGINNSGVLSARSISMNALMGPGLSSTGINAGGTIIANAIDAGDGSLTIRSSAPVALSNAAITAGSVAVAGASVVGPVAIQMADGSIQASTVAFDGGPSGNVMLGGGIKADTISIAANNAVQTAGGTLEGALSLATQGGATLGQSGNRIGSVGGSVGADLTLATSTDLSNGGALLVGGSSVIEAGSSNITLTNSGNSFGNGVSAHGGDITLASGGVLGLGNINARSLAVQAGSIDLGGTVITTGDQTYQSAVTLRGNSALQGSAIQFNGTVDGSYQLAVDSSGMTTFSSAVGGSTALQGLRVTSGTGTRLFGDITTMGTLAFDGAVRVSGARSLSSLGGSLRFGGTLDGDGGTLNLSARQLTLGGAVGGAGPVGRLYGHADSITLGSRIASTGAILLEGDVRLDGNTQLVSTGGGAITTDGISSDITNGYNLLMSTTGQVQVNGNISAADVSITGQLFNGRGIASKGNLDIDSALTLVQMGSYQVDGWARFRSLGDISLADAGNRFSGEVSLSGRSAQLRAGDLQLGNTLLSDNLQLDLSGFLQQAAGSVVDIGGTTRIDAGGFVSLNRVDGVGRPVNLFGGAVSLKGGNSNISASGTLAFSHFDVASLWTIADVVQLPASGTSIGLQYFQGNVVLTGDSVLDSQLGQINFRGPIDGPHALTLTSGLNVVFAGDVGGTQALASLEVGGAGPLQLGGNITTNGAIRLGNVNLAASTPRWFNIRSNNGGVVIGRIDGSSDGRSSLALDAHGTLELQSGAGTTAGAWLTDLELKGSSVTTKAIRTTGRLDVTSSAGFTQGGAFTVGGDASFTAGLTGDLTLDAYPNTFSGKVALRGAQARIQALSGLMLDGVDTATLDAYSVGVMSLANANVANAASLNSASLLFDDASIGGVLQATARSGGITQQGALRVSGNSNWLASGEIRLDNVANQFAGRVDAQSGTTTELAAANLLQLGDVIATGLRANATAGLQLAGRVSADTVELATAGRFDNVTGADAIALNGTGNWRIYLASPSLGHAFNGLDSGNTALWNTPAFAGTAASGNRYVFAFQPTLTLSANNLHKVYGDHVDLSNAFSVQGAMAGAPGAYKADDVRALFTSVPVLSSAGAGVTAKVTGLPYSIDLVAGSADVSAAGYLLNFVPGQLFIDQKALTITAGNAGKTYGQTSPLGGFSVAGLVNGDTVSGLDLLSSGSAVTANAGDYTITAGNASGTGLGNYAITYVDGLLSVGKATLTITAGNGSKTYGQALSLGSYTVDGLVNGDTVSGLDLLSNGSAVTANAGDYTITAGNASGTGLGNYTIAYVDGLLSVGKATLTITAGNGSKIYGQDGGFGNYSVDGLLNSDAVASVMLGSDGAATHASVGQYAIHAGDARGTGLGNYAITYVDGLLSVGKATLTITAGNGSKIYGQGGGFGNYSVDGLLNSDAVASVMLGSDGAAANATVGHYAIHAGDARGTGLGNYTITYVDGQMSVGKANLVITARDASKRMGQALLLDGYTVEGLLNGDRVEGLDLSSDGSAANAEPGRYAILASAARGNRLANYAISYQEGTLDVSGIASEVQARIAREIAANAARPGSRVPTGPAVDAPLYRAIGEGIARPGDACVHMGDIRCLSHQPE</sequence>
<evidence type="ECO:0000259" key="4">
    <source>
        <dbReference type="SMART" id="SM00912"/>
    </source>
</evidence>
<name>A0ABU5V0W4_9GAMM</name>
<dbReference type="PANTHER" id="PTHR12338:SF8">
    <property type="entry name" value="HEME_HEMOPEXIN-BINDING PROTEIN"/>
    <property type="match status" value="1"/>
</dbReference>
<evidence type="ECO:0000313" key="5">
    <source>
        <dbReference type="EMBL" id="MEA5666984.1"/>
    </source>
</evidence>
<evidence type="ECO:0000256" key="3">
    <source>
        <dbReference type="ARBA" id="ARBA00022729"/>
    </source>
</evidence>
<dbReference type="InterPro" id="IPR008638">
    <property type="entry name" value="FhaB/CdiA-like_TPS"/>
</dbReference>
<organism evidence="5 6">
    <name type="scientific">Stenotrophomonas capsici</name>
    <dbReference type="NCBI Taxonomy" id="3110230"/>
    <lineage>
        <taxon>Bacteria</taxon>
        <taxon>Pseudomonadati</taxon>
        <taxon>Pseudomonadota</taxon>
        <taxon>Gammaproteobacteria</taxon>
        <taxon>Lysobacterales</taxon>
        <taxon>Lysobacteraceae</taxon>
        <taxon>Stenotrophomonas</taxon>
    </lineage>
</organism>
<dbReference type="SMART" id="SM00912">
    <property type="entry name" value="Haemagg_act"/>
    <property type="match status" value="1"/>
</dbReference>
<dbReference type="SUPFAM" id="SSF51126">
    <property type="entry name" value="Pectin lyase-like"/>
    <property type="match status" value="1"/>
</dbReference>
<evidence type="ECO:0000256" key="1">
    <source>
        <dbReference type="ARBA" id="ARBA00004613"/>
    </source>
</evidence>
<dbReference type="NCBIfam" id="TIGR01901">
    <property type="entry name" value="adhes_NPXG"/>
    <property type="match status" value="1"/>
</dbReference>
<reference evidence="5 6" key="1">
    <citation type="submission" date="2023-12" db="EMBL/GenBank/DDBJ databases">
        <title>Stenotrophomonas guangdongensis sp. nov., isolated from wilted pepper plants (Capsicum annuum).</title>
        <authorList>
            <person name="Qiu M."/>
            <person name="Li Y."/>
            <person name="Liu Q."/>
            <person name="Zhang X."/>
            <person name="Huang Y."/>
            <person name="Guo R."/>
            <person name="Hu M."/>
            <person name="Zhou J."/>
            <person name="Zhou X."/>
        </authorList>
    </citation>
    <scope>NUCLEOTIDE SEQUENCE [LARGE SCALE GENOMIC DNA]</scope>
    <source>
        <strain evidence="5 6">MH1</strain>
    </source>
</reference>
<evidence type="ECO:0000256" key="2">
    <source>
        <dbReference type="ARBA" id="ARBA00022525"/>
    </source>
</evidence>
<comment type="caution">
    <text evidence="5">The sequence shown here is derived from an EMBL/GenBank/DDBJ whole genome shotgun (WGS) entry which is preliminary data.</text>
</comment>
<dbReference type="InterPro" id="IPR050909">
    <property type="entry name" value="Bact_Autotransporter_VF"/>
</dbReference>
<accession>A0ABU5V0W4</accession>
<dbReference type="Pfam" id="PF18676">
    <property type="entry name" value="MBG_2"/>
    <property type="match status" value="5"/>
</dbReference>
<dbReference type="Pfam" id="PF05860">
    <property type="entry name" value="TPS"/>
    <property type="match status" value="1"/>
</dbReference>
<dbReference type="InterPro" id="IPR043709">
    <property type="entry name" value="DUF5649"/>
</dbReference>
<dbReference type="InterPro" id="IPR041286">
    <property type="entry name" value="MBG_2"/>
</dbReference>
<dbReference type="Pfam" id="PF18886">
    <property type="entry name" value="DUF5649"/>
    <property type="match status" value="5"/>
</dbReference>
<dbReference type="Gene3D" id="3.30.160.710">
    <property type="match status" value="1"/>
</dbReference>
<dbReference type="InterPro" id="IPR012334">
    <property type="entry name" value="Pectin_lyas_fold"/>
</dbReference>
<comment type="subcellular location">
    <subcellularLocation>
        <location evidence="1">Secreted</location>
    </subcellularLocation>
</comment>
<keyword evidence="6" id="KW-1185">Reference proteome</keyword>
<dbReference type="Proteomes" id="UP001301653">
    <property type="component" value="Unassembled WGS sequence"/>
</dbReference>
<dbReference type="Gene3D" id="2.160.20.10">
    <property type="entry name" value="Single-stranded right-handed beta-helix, Pectin lyase-like"/>
    <property type="match status" value="1"/>
</dbReference>